<feature type="non-terminal residue" evidence="2">
    <location>
        <position position="1"/>
    </location>
</feature>
<dbReference type="GO" id="GO:0006812">
    <property type="term" value="P:monoatomic cation transport"/>
    <property type="evidence" value="ECO:0007669"/>
    <property type="project" value="InterPro"/>
</dbReference>
<keyword evidence="1" id="KW-0472">Membrane</keyword>
<dbReference type="EMBL" id="GG666775">
    <property type="protein sequence ID" value="EEN41884.1"/>
    <property type="molecule type" value="Genomic_DNA"/>
</dbReference>
<dbReference type="GO" id="GO:0015267">
    <property type="term" value="F:channel activity"/>
    <property type="evidence" value="ECO:0007669"/>
    <property type="project" value="InterPro"/>
</dbReference>
<accession>C4A000</accession>
<dbReference type="InParanoid" id="C4A000"/>
<protein>
    <submittedName>
        <fullName evidence="2">Uncharacterized protein</fullName>
    </submittedName>
</protein>
<keyword evidence="1" id="KW-1133">Transmembrane helix</keyword>
<gene>
    <name evidence="2" type="ORF">BRAFLDRAFT_179008</name>
</gene>
<keyword evidence="1" id="KW-0812">Transmembrane</keyword>
<dbReference type="GO" id="GO:0032732">
    <property type="term" value="P:positive regulation of interleukin-1 production"/>
    <property type="evidence" value="ECO:0007669"/>
    <property type="project" value="InterPro"/>
</dbReference>
<sequence>KVFCFPPANYSSPQATYLNAVCKNRPFADQIWISLFPYSVPLIGLAMYIPHFLWEVSVGTKLKSQVTFISKQIENAFSRLRNLVELQVA</sequence>
<dbReference type="AlphaFoldDB" id="C4A000"/>
<proteinExistence type="predicted"/>
<evidence type="ECO:0000313" key="2">
    <source>
        <dbReference type="EMBL" id="EEN41884.1"/>
    </source>
</evidence>
<dbReference type="PANTHER" id="PTHR15759:SF6">
    <property type="entry name" value="INNEXIN"/>
    <property type="match status" value="1"/>
</dbReference>
<dbReference type="InterPro" id="IPR039099">
    <property type="entry name" value="Pannexin"/>
</dbReference>
<name>C4A000_BRAFL</name>
<reference evidence="2" key="1">
    <citation type="journal article" date="2008" name="Nature">
        <title>The amphioxus genome and the evolution of the chordate karyotype.</title>
        <authorList>
            <consortium name="US DOE Joint Genome Institute (JGI-PGF)"/>
            <person name="Putnam N.H."/>
            <person name="Butts T."/>
            <person name="Ferrier D.E.K."/>
            <person name="Furlong R.F."/>
            <person name="Hellsten U."/>
            <person name="Kawashima T."/>
            <person name="Robinson-Rechavi M."/>
            <person name="Shoguchi E."/>
            <person name="Terry A."/>
            <person name="Yu J.-K."/>
            <person name="Benito-Gutierrez E.L."/>
            <person name="Dubchak I."/>
            <person name="Garcia-Fernandez J."/>
            <person name="Gibson-Brown J.J."/>
            <person name="Grigoriev I.V."/>
            <person name="Horton A.C."/>
            <person name="de Jong P.J."/>
            <person name="Jurka J."/>
            <person name="Kapitonov V.V."/>
            <person name="Kohara Y."/>
            <person name="Kuroki Y."/>
            <person name="Lindquist E."/>
            <person name="Lucas S."/>
            <person name="Osoegawa K."/>
            <person name="Pennacchio L.A."/>
            <person name="Salamov A.A."/>
            <person name="Satou Y."/>
            <person name="Sauka-Spengler T."/>
            <person name="Schmutz J."/>
            <person name="Shin-I T."/>
            <person name="Toyoda A."/>
            <person name="Bronner-Fraser M."/>
            <person name="Fujiyama A."/>
            <person name="Holland L.Z."/>
            <person name="Holland P.W.H."/>
            <person name="Satoh N."/>
            <person name="Rokhsar D.S."/>
        </authorList>
    </citation>
    <scope>NUCLEOTIDE SEQUENCE [LARGE SCALE GENOMIC DNA]</scope>
    <source>
        <strain evidence="2">S238N-H82</strain>
        <tissue evidence="2">Testes</tissue>
    </source>
</reference>
<evidence type="ECO:0000256" key="1">
    <source>
        <dbReference type="SAM" id="Phobius"/>
    </source>
</evidence>
<feature type="transmembrane region" description="Helical" evidence="1">
    <location>
        <begin position="31"/>
        <end position="54"/>
    </location>
</feature>
<feature type="non-terminal residue" evidence="2">
    <location>
        <position position="89"/>
    </location>
</feature>
<dbReference type="PANTHER" id="PTHR15759">
    <property type="entry name" value="PANNEXIN"/>
    <property type="match status" value="1"/>
</dbReference>
<organism>
    <name type="scientific">Branchiostoma floridae</name>
    <name type="common">Florida lancelet</name>
    <name type="synonym">Amphioxus</name>
    <dbReference type="NCBI Taxonomy" id="7739"/>
    <lineage>
        <taxon>Eukaryota</taxon>
        <taxon>Metazoa</taxon>
        <taxon>Chordata</taxon>
        <taxon>Cephalochordata</taxon>
        <taxon>Leptocardii</taxon>
        <taxon>Amphioxiformes</taxon>
        <taxon>Branchiostomatidae</taxon>
        <taxon>Branchiostoma</taxon>
    </lineage>
</organism>